<dbReference type="Gene3D" id="1.20.140.10">
    <property type="entry name" value="Butyryl-CoA Dehydrogenase, subunit A, domain 3"/>
    <property type="match status" value="1"/>
</dbReference>
<comment type="caution">
    <text evidence="8">The sequence shown here is derived from an EMBL/GenBank/DDBJ whole genome shotgun (WGS) entry which is preliminary data.</text>
</comment>
<reference evidence="9" key="1">
    <citation type="journal article" date="2019" name="Int. J. Syst. Evol. Microbiol.">
        <title>The Global Catalogue of Microorganisms (GCM) 10K type strain sequencing project: providing services to taxonomists for standard genome sequencing and annotation.</title>
        <authorList>
            <consortium name="The Broad Institute Genomics Platform"/>
            <consortium name="The Broad Institute Genome Sequencing Center for Infectious Disease"/>
            <person name="Wu L."/>
            <person name="Ma J."/>
        </authorList>
    </citation>
    <scope>NUCLEOTIDE SEQUENCE [LARGE SCALE GENOMIC DNA]</scope>
    <source>
        <strain evidence="9">JCM 13006</strain>
    </source>
</reference>
<evidence type="ECO:0000256" key="1">
    <source>
        <dbReference type="ARBA" id="ARBA00001974"/>
    </source>
</evidence>
<evidence type="ECO:0000256" key="5">
    <source>
        <dbReference type="SAM" id="MobiDB-lite"/>
    </source>
</evidence>
<sequence>MTDLLDRTDPQARGSREGQEARRAEILARLAEIEHHLGDPWDRHNPVGFAALLAADDAAELPAEALRRYHRLGINAEFVPAGLGGRLAGLDALGLLLRPLFRRDVTLAVGGALTSFMASMMIWLNGDEAQQRRAADTLLDGGVMTIAFQQFAHGNDFVNDEFRAARTPAGTVMSGRKAAVNNAEHADLLVAFARTGPGSDDSSHTLLLTAPAELPAGRVRYTGRYRTDAVRGLRIAGLEFDDCPVPEDAVVGDWGRGIPLGLRAFPVTHATVPSMVLGLADTALRTATRFALEKGAFSRPVTEVPMARNALAGTFADLLVCDSLALAATRALHLVPEHSNVLSAVAKYLVPKLVGEALYHLSVVMGDAFHTRSGDHAIFQKHVRDLAMVTFGHVSSAVCQATIAPCLPGIAAAPWTAERAAPDALFRPYGPVPPIDAERLAGFGGEDGLCAYAVRAAEGGLRVEDGELGAILREQAAVLLDELAEIRAAALELDSGDGQFTASVRAFPLTDRYALALAAVSCLGVWLNADAEHEAYSARPEWLALALDRLLRRLGRTTAPLPASVEAALCEEVLRRADEDRSYDLYDVRLAG</sequence>
<protein>
    <submittedName>
        <fullName evidence="8">Acyl-CoA dehydrogenase</fullName>
    </submittedName>
</protein>
<accession>A0ABP9DKE1</accession>
<comment type="similarity">
    <text evidence="2">Belongs to the acyl-CoA dehydrogenase family.</text>
</comment>
<evidence type="ECO:0000256" key="3">
    <source>
        <dbReference type="ARBA" id="ARBA00022630"/>
    </source>
</evidence>
<dbReference type="InterPro" id="IPR009100">
    <property type="entry name" value="AcylCoA_DH/oxidase_NM_dom_sf"/>
</dbReference>
<dbReference type="PANTHER" id="PTHR43884:SF12">
    <property type="entry name" value="ISOVALERYL-COA DEHYDROGENASE, MITOCHONDRIAL-RELATED"/>
    <property type="match status" value="1"/>
</dbReference>
<feature type="domain" description="Acyl-CoA dehydrogenase/oxidase N-terminal" evidence="7">
    <location>
        <begin position="55"/>
        <end position="141"/>
    </location>
</feature>
<dbReference type="Gene3D" id="1.10.540.10">
    <property type="entry name" value="Acyl-CoA dehydrogenase/oxidase, N-terminal domain"/>
    <property type="match status" value="1"/>
</dbReference>
<dbReference type="EMBL" id="BAABIS010000001">
    <property type="protein sequence ID" value="GAA4849924.1"/>
    <property type="molecule type" value="Genomic_DNA"/>
</dbReference>
<comment type="cofactor">
    <cofactor evidence="1">
        <name>FAD</name>
        <dbReference type="ChEBI" id="CHEBI:57692"/>
    </cofactor>
</comment>
<dbReference type="Proteomes" id="UP001501752">
    <property type="component" value="Unassembled WGS sequence"/>
</dbReference>
<evidence type="ECO:0000256" key="4">
    <source>
        <dbReference type="ARBA" id="ARBA00022827"/>
    </source>
</evidence>
<dbReference type="CDD" id="cd00567">
    <property type="entry name" value="ACAD"/>
    <property type="match status" value="1"/>
</dbReference>
<keyword evidence="9" id="KW-1185">Reference proteome</keyword>
<dbReference type="SUPFAM" id="SSF47203">
    <property type="entry name" value="Acyl-CoA dehydrogenase C-terminal domain-like"/>
    <property type="match status" value="1"/>
</dbReference>
<gene>
    <name evidence="8" type="ORF">GCM10023235_28560</name>
</gene>
<dbReference type="Pfam" id="PF02771">
    <property type="entry name" value="Acyl-CoA_dh_N"/>
    <property type="match status" value="1"/>
</dbReference>
<dbReference type="InterPro" id="IPR009075">
    <property type="entry name" value="AcylCo_DH/oxidase_C"/>
</dbReference>
<proteinExistence type="inferred from homology"/>
<dbReference type="InterPro" id="IPR036250">
    <property type="entry name" value="AcylCo_DH-like_C"/>
</dbReference>
<evidence type="ECO:0000259" key="6">
    <source>
        <dbReference type="Pfam" id="PF00441"/>
    </source>
</evidence>
<feature type="domain" description="Acyl-CoA dehydrogenase/oxidase C-terminal" evidence="6">
    <location>
        <begin position="255"/>
        <end position="392"/>
    </location>
</feature>
<keyword evidence="4" id="KW-0274">FAD</keyword>
<dbReference type="InterPro" id="IPR046373">
    <property type="entry name" value="Acyl-CoA_Oxase/DH_mid-dom_sf"/>
</dbReference>
<dbReference type="RefSeq" id="WP_345697202.1">
    <property type="nucleotide sequence ID" value="NZ_BAABIS010000001.1"/>
</dbReference>
<name>A0ABP9DKE1_9ACTN</name>
<feature type="region of interest" description="Disordered" evidence="5">
    <location>
        <begin position="1"/>
        <end position="20"/>
    </location>
</feature>
<dbReference type="InterPro" id="IPR013786">
    <property type="entry name" value="AcylCoA_DH/ox_N"/>
</dbReference>
<evidence type="ECO:0000256" key="2">
    <source>
        <dbReference type="ARBA" id="ARBA00009347"/>
    </source>
</evidence>
<dbReference type="PANTHER" id="PTHR43884">
    <property type="entry name" value="ACYL-COA DEHYDROGENASE"/>
    <property type="match status" value="1"/>
</dbReference>
<evidence type="ECO:0000259" key="7">
    <source>
        <dbReference type="Pfam" id="PF02771"/>
    </source>
</evidence>
<organism evidence="8 9">
    <name type="scientific">Kitasatospora terrestris</name>
    <dbReference type="NCBI Taxonomy" id="258051"/>
    <lineage>
        <taxon>Bacteria</taxon>
        <taxon>Bacillati</taxon>
        <taxon>Actinomycetota</taxon>
        <taxon>Actinomycetes</taxon>
        <taxon>Kitasatosporales</taxon>
        <taxon>Streptomycetaceae</taxon>
        <taxon>Kitasatospora</taxon>
    </lineage>
</organism>
<dbReference type="Pfam" id="PF00441">
    <property type="entry name" value="Acyl-CoA_dh_1"/>
    <property type="match status" value="1"/>
</dbReference>
<dbReference type="InterPro" id="IPR037069">
    <property type="entry name" value="AcylCoA_DH/ox_N_sf"/>
</dbReference>
<evidence type="ECO:0000313" key="8">
    <source>
        <dbReference type="EMBL" id="GAA4849924.1"/>
    </source>
</evidence>
<evidence type="ECO:0000313" key="9">
    <source>
        <dbReference type="Proteomes" id="UP001501752"/>
    </source>
</evidence>
<dbReference type="SUPFAM" id="SSF56645">
    <property type="entry name" value="Acyl-CoA dehydrogenase NM domain-like"/>
    <property type="match status" value="1"/>
</dbReference>
<dbReference type="Gene3D" id="2.40.110.10">
    <property type="entry name" value="Butyryl-CoA Dehydrogenase, subunit A, domain 2"/>
    <property type="match status" value="1"/>
</dbReference>
<keyword evidence="3" id="KW-0285">Flavoprotein</keyword>